<dbReference type="AlphaFoldDB" id="A0AAN0MAG5"/>
<dbReference type="KEGG" id="yrh:AABB31_22580"/>
<dbReference type="Proteomes" id="UP001470809">
    <property type="component" value="Chromosome"/>
</dbReference>
<reference evidence="1 2" key="2">
    <citation type="submission" date="2024-08" db="EMBL/GenBank/DDBJ databases">
        <title>Phylogenomic analyses of a clade within the roseobacter group suggest taxonomic reassignments of species of the genera Aestuariivita, Citreicella, Loktanella, Nautella, Pelagibaca, Ruegeria, Thalassobius, Thiobacimonas and Tropicibacter, and the proposal o.</title>
        <authorList>
            <person name="Jeon C.O."/>
        </authorList>
    </citation>
    <scope>NUCLEOTIDE SEQUENCE [LARGE SCALE GENOMIC DNA]</scope>
    <source>
        <strain evidence="1 2">SS1-5</strain>
    </source>
</reference>
<evidence type="ECO:0000313" key="1">
    <source>
        <dbReference type="EMBL" id="WZU67660.1"/>
    </source>
</evidence>
<accession>A0AAN0MAG5</accession>
<proteinExistence type="predicted"/>
<name>A0AAN0MAG5_9RHOB</name>
<keyword evidence="2" id="KW-1185">Reference proteome</keyword>
<reference evidence="2" key="1">
    <citation type="submission" date="2024-04" db="EMBL/GenBank/DDBJ databases">
        <title>Phylogenomic analyses of a clade within the roseobacter group suggest taxonomic reassignments of species of the genera Aestuariivita, Citreicella, Loktanella, Nautella, Pelagibaca, Ruegeria, Thalassobius, Thiobacimonas and Tropicibacter, and the proposal o.</title>
        <authorList>
            <person name="Jeon C.O."/>
        </authorList>
    </citation>
    <scope>NUCLEOTIDE SEQUENCE [LARGE SCALE GENOMIC DNA]</scope>
    <source>
        <strain evidence="2">SS1-5</strain>
    </source>
</reference>
<organism evidence="1 2">
    <name type="scientific">Yoonia rhodophyticola</name>
    <dbReference type="NCBI Taxonomy" id="3137370"/>
    <lineage>
        <taxon>Bacteria</taxon>
        <taxon>Pseudomonadati</taxon>
        <taxon>Pseudomonadota</taxon>
        <taxon>Alphaproteobacteria</taxon>
        <taxon>Rhodobacterales</taxon>
        <taxon>Paracoccaceae</taxon>
        <taxon>Yoonia</taxon>
    </lineage>
</organism>
<sequence>MTTVISRLFPDEASAHDAVDRLQFKGVPARECDVFVAGVDAARLERAMVNDDATSHYVSALNGGQALVVVRTTYRPLGAAKLTREVLAARGGVETPGVTEDYFVPGTTFHDSKSILKDHPRVLSSPYELKFRGPVTSNFGLPMLKAHRQKRSVISGGRYMSRAFWPMKLVSQKSRKKSVISGGRYMSKAFWPRPLLSTKPRRKSVIPGGGTPFSRLFGLKTVS</sequence>
<dbReference type="RefSeq" id="WP_342076970.1">
    <property type="nucleotide sequence ID" value="NZ_CP151767.2"/>
</dbReference>
<gene>
    <name evidence="1" type="ORF">AABB31_22580</name>
</gene>
<protein>
    <submittedName>
        <fullName evidence="1">Uncharacterized protein</fullName>
    </submittedName>
</protein>
<dbReference type="EMBL" id="CP151767">
    <property type="protein sequence ID" value="WZU67660.1"/>
    <property type="molecule type" value="Genomic_DNA"/>
</dbReference>
<evidence type="ECO:0000313" key="2">
    <source>
        <dbReference type="Proteomes" id="UP001470809"/>
    </source>
</evidence>